<reference evidence="2" key="1">
    <citation type="submission" date="2021-03" db="EMBL/GenBank/DDBJ databases">
        <title>Draft genome sequence of rust myrtle Austropuccinia psidii MF-1, a brazilian biotype.</title>
        <authorList>
            <person name="Quecine M.C."/>
            <person name="Pachon D.M.R."/>
            <person name="Bonatelli M.L."/>
            <person name="Correr F.H."/>
            <person name="Franceschini L.M."/>
            <person name="Leite T.F."/>
            <person name="Margarido G.R.A."/>
            <person name="Almeida C.A."/>
            <person name="Ferrarezi J.A."/>
            <person name="Labate C.A."/>
        </authorList>
    </citation>
    <scope>NUCLEOTIDE SEQUENCE</scope>
    <source>
        <strain evidence="2">MF-1</strain>
    </source>
</reference>
<organism evidence="2 3">
    <name type="scientific">Austropuccinia psidii MF-1</name>
    <dbReference type="NCBI Taxonomy" id="1389203"/>
    <lineage>
        <taxon>Eukaryota</taxon>
        <taxon>Fungi</taxon>
        <taxon>Dikarya</taxon>
        <taxon>Basidiomycota</taxon>
        <taxon>Pucciniomycotina</taxon>
        <taxon>Pucciniomycetes</taxon>
        <taxon>Pucciniales</taxon>
        <taxon>Sphaerophragmiaceae</taxon>
        <taxon>Austropuccinia</taxon>
    </lineage>
</organism>
<protein>
    <submittedName>
        <fullName evidence="2">Uncharacterized protein</fullName>
    </submittedName>
</protein>
<gene>
    <name evidence="2" type="ORF">O181_111741</name>
</gene>
<dbReference type="OrthoDB" id="3267074at2759"/>
<evidence type="ECO:0000313" key="2">
    <source>
        <dbReference type="EMBL" id="MBW0572026.1"/>
    </source>
</evidence>
<feature type="compositionally biased region" description="Basic residues" evidence="1">
    <location>
        <begin position="1"/>
        <end position="10"/>
    </location>
</feature>
<accession>A0A9Q3K115</accession>
<dbReference type="Proteomes" id="UP000765509">
    <property type="component" value="Unassembled WGS sequence"/>
</dbReference>
<dbReference type="EMBL" id="AVOT02089333">
    <property type="protein sequence ID" value="MBW0572026.1"/>
    <property type="molecule type" value="Genomic_DNA"/>
</dbReference>
<sequence>MSQHKLHHISISKPQQTTNQDSRTLPRLTNPELFRVKFKTPPKLIIQALDLLEKGPASIIHQLFSEHSPLNTYLYQIKQVTSPICAHCSAPETTSHYLLYCRNYCMQQKELKQKIRKHKI</sequence>
<keyword evidence="3" id="KW-1185">Reference proteome</keyword>
<dbReference type="AlphaFoldDB" id="A0A9Q3K115"/>
<name>A0A9Q3K115_9BASI</name>
<feature type="region of interest" description="Disordered" evidence="1">
    <location>
        <begin position="1"/>
        <end position="25"/>
    </location>
</feature>
<evidence type="ECO:0000256" key="1">
    <source>
        <dbReference type="SAM" id="MobiDB-lite"/>
    </source>
</evidence>
<feature type="compositionally biased region" description="Polar residues" evidence="1">
    <location>
        <begin position="12"/>
        <end position="23"/>
    </location>
</feature>
<evidence type="ECO:0000313" key="3">
    <source>
        <dbReference type="Proteomes" id="UP000765509"/>
    </source>
</evidence>
<proteinExistence type="predicted"/>
<comment type="caution">
    <text evidence="2">The sequence shown here is derived from an EMBL/GenBank/DDBJ whole genome shotgun (WGS) entry which is preliminary data.</text>
</comment>